<protein>
    <submittedName>
        <fullName evidence="5">Proprotein convertase P</fullName>
    </submittedName>
</protein>
<dbReference type="InterPro" id="IPR036116">
    <property type="entry name" value="FN3_sf"/>
</dbReference>
<keyword evidence="6" id="KW-1185">Reference proteome</keyword>
<dbReference type="GO" id="GO:0004252">
    <property type="term" value="F:serine-type endopeptidase activity"/>
    <property type="evidence" value="ECO:0007669"/>
    <property type="project" value="InterPro"/>
</dbReference>
<dbReference type="RefSeq" id="WP_054559067.1">
    <property type="nucleotide sequence ID" value="NZ_LDJX01000003.1"/>
</dbReference>
<dbReference type="Pfam" id="PF18962">
    <property type="entry name" value="Por_Secre_tail"/>
    <property type="match status" value="1"/>
</dbReference>
<dbReference type="InterPro" id="IPR008979">
    <property type="entry name" value="Galactose-bd-like_sf"/>
</dbReference>
<dbReference type="STRING" id="1300341.I595_1971"/>
<sequence>MKAKLHFVLSITILFSGFSAWSQQGYWLPKSNSARQTSGNPSDSSIYLELNEVLFAKALAQTKAGKEGTLQFPLAHGGFETFYVKERSVFHPRLAAKYPQITSFVGWNHNKTKTVRFSWSHKGLQAMLVDHLQAKRAFIDKEKGSAAIYSLHKGSERSTGKGFECHTEEGKTLAPPAAPGNLLVTDQNLRKFRIAISASGSYTAYHGGTVADALAAINASLTRINQVFETDVAVTLELVPNNDQIIFTDADTDPYTGNLNSQVQNTLSTIIGEENYDVGHLFNVDNDNGNAGFIGSVCIDNRKGSAFASALQPEGDRFDLDFVAHELGHQFGANHTWSFESEGTGVQVEPASGTTIMGYAGIVRDNNVAPVGDDYFHHVSIVQITDYLGTVSCGVSEPLTNNPPEITAALDYTIPVGTAFVLSGSATDSDPADVLTYAWEQIDDGVVVTNTFGPQNPAGANFRSLPPSTDSLRYFPSLSRVIAGELTQTNPPESSAWETVSNVRRDLNFALTVRDNAIGGGQVASDSLRVRVNNTAGPFVVLSQNSPMTLSGGSVEEILWDVANTDQPPINTATVSILLSVDGGQTFTTTLADNVPNTGMAKVQLPNIATAQARIMVKADNTIFYAVNSTNFTIGEQAFSLALEDVSLSVCQGDDAALLATYDTLASFSETVTFAADAPAGLGIAFDPSATNTSGTAINISFTNTSTLEVGEYPISLTASAAGQTVTLPITLHIFGTSFDPLMLRFPENGATGTAVNPSFQWVPDINASGYDIEIATDNTFTDIVTTASVSGNRFTSENLLPSTSYFWRVRPKNDCGAGVFTEAFAFSTADINCKLFDGSGSLSIGIPADVPSTISTSLFFVEDLRLSDVNVSLEIDHTFLEDLIIRLTSPSGTVVTLLSNNCGSANNLNAVFDADGDPFACSGNPAISGTVQPLGSLESFNGESIIGEWILSIEDTLASDGGELKSFSLEFCVEGVFRPDEDEDGVFDDGDDLCLGTPKGSLVDTSGCALNLFPTNNFNLEIQSESCRTSDDGQITISAMDTSIDYTAILTGPDTNVSMPFNEAASFNRLAAGAYSLCITGGNGTVLFRESCFEVNITEPESLSVLSTLLTETNELELELNGASFYTIEINGVITQTTKNNITLTLGQGSQLVRVTTPLECQGSYEEVFFVTETAVLYPNPVNDSFSIFTNTQKDKVQLAIFAMDGSLLFRKWLPVANREIRLDASFLTSGTYVVKLGTNAQGQTLKMLKQ</sequence>
<comment type="caution">
    <text evidence="5">The sequence shown here is derived from an EMBL/GenBank/DDBJ whole genome shotgun (WGS) entry which is preliminary data.</text>
</comment>
<dbReference type="PROSITE" id="PS51829">
    <property type="entry name" value="P_HOMO_B"/>
    <property type="match status" value="1"/>
</dbReference>
<accession>A0A0P7AUV2</accession>
<organism evidence="5 6">
    <name type="scientific">Croceitalea dokdonensis DOKDO 023</name>
    <dbReference type="NCBI Taxonomy" id="1300341"/>
    <lineage>
        <taxon>Bacteria</taxon>
        <taxon>Pseudomonadati</taxon>
        <taxon>Bacteroidota</taxon>
        <taxon>Flavobacteriia</taxon>
        <taxon>Flavobacteriales</taxon>
        <taxon>Flavobacteriaceae</taxon>
        <taxon>Croceitalea</taxon>
    </lineage>
</organism>
<dbReference type="OrthoDB" id="9792152at2"/>
<dbReference type="AlphaFoldDB" id="A0A0P7AUV2"/>
<evidence type="ECO:0000259" key="4">
    <source>
        <dbReference type="PROSITE" id="PS51829"/>
    </source>
</evidence>
<evidence type="ECO:0000256" key="3">
    <source>
        <dbReference type="ARBA" id="ARBA00022801"/>
    </source>
</evidence>
<evidence type="ECO:0000313" key="6">
    <source>
        <dbReference type="Proteomes" id="UP000050280"/>
    </source>
</evidence>
<evidence type="ECO:0000313" key="5">
    <source>
        <dbReference type="EMBL" id="KPM32319.1"/>
    </source>
</evidence>
<dbReference type="SUPFAM" id="SSF55486">
    <property type="entry name" value="Metalloproteases ('zincins'), catalytic domain"/>
    <property type="match status" value="1"/>
</dbReference>
<gene>
    <name evidence="5" type="ORF">I595_1971</name>
</gene>
<dbReference type="Proteomes" id="UP000050280">
    <property type="component" value="Unassembled WGS sequence"/>
</dbReference>
<proteinExistence type="predicted"/>
<keyword evidence="1" id="KW-0645">Protease</keyword>
<dbReference type="Gene3D" id="2.60.120.260">
    <property type="entry name" value="Galactose-binding domain-like"/>
    <property type="match status" value="1"/>
</dbReference>
<dbReference type="InterPro" id="IPR013783">
    <property type="entry name" value="Ig-like_fold"/>
</dbReference>
<name>A0A0P7AUV2_9FLAO</name>
<feature type="domain" description="P/Homo B" evidence="4">
    <location>
        <begin position="828"/>
        <end position="980"/>
    </location>
</feature>
<dbReference type="InterPro" id="IPR024079">
    <property type="entry name" value="MetalloPept_cat_dom_sf"/>
</dbReference>
<reference evidence="5 6" key="1">
    <citation type="submission" date="2015-09" db="EMBL/GenBank/DDBJ databases">
        <title>Genome sequence of the marine flavobacterium Croceitalea dokdonensis DOKDO 023 that contains proton- and sodium-pumping rhodopsins.</title>
        <authorList>
            <person name="Kwon S.-K."/>
            <person name="Lee H.K."/>
            <person name="Kwak M.-J."/>
            <person name="Kim J.F."/>
        </authorList>
    </citation>
    <scope>NUCLEOTIDE SEQUENCE [LARGE SCALE GENOMIC DNA]</scope>
    <source>
        <strain evidence="5 6">DOKDO 023</strain>
    </source>
</reference>
<dbReference type="Gene3D" id="3.40.390.10">
    <property type="entry name" value="Collagenase (Catalytic Domain)"/>
    <property type="match status" value="1"/>
</dbReference>
<dbReference type="GO" id="GO:0006508">
    <property type="term" value="P:proteolysis"/>
    <property type="evidence" value="ECO:0007669"/>
    <property type="project" value="UniProtKB-KW"/>
</dbReference>
<dbReference type="InterPro" id="IPR026444">
    <property type="entry name" value="Secre_tail"/>
</dbReference>
<evidence type="ECO:0000256" key="2">
    <source>
        <dbReference type="ARBA" id="ARBA00022729"/>
    </source>
</evidence>
<dbReference type="Pfam" id="PF13583">
    <property type="entry name" value="Reprolysin_4"/>
    <property type="match status" value="1"/>
</dbReference>
<dbReference type="EMBL" id="LDJX01000003">
    <property type="protein sequence ID" value="KPM32319.1"/>
    <property type="molecule type" value="Genomic_DNA"/>
</dbReference>
<dbReference type="Gene3D" id="2.60.40.10">
    <property type="entry name" value="Immunoglobulins"/>
    <property type="match status" value="2"/>
</dbReference>
<keyword evidence="3" id="KW-0378">Hydrolase</keyword>
<dbReference type="SUPFAM" id="SSF49265">
    <property type="entry name" value="Fibronectin type III"/>
    <property type="match status" value="1"/>
</dbReference>
<dbReference type="SUPFAM" id="SSF49785">
    <property type="entry name" value="Galactose-binding domain-like"/>
    <property type="match status" value="1"/>
</dbReference>
<evidence type="ECO:0000256" key="1">
    <source>
        <dbReference type="ARBA" id="ARBA00022670"/>
    </source>
</evidence>
<dbReference type="InterPro" id="IPR002884">
    <property type="entry name" value="P_dom"/>
</dbReference>
<dbReference type="PATRIC" id="fig|1300341.3.peg.2155"/>
<dbReference type="Pfam" id="PF01483">
    <property type="entry name" value="P_proprotein"/>
    <property type="match status" value="1"/>
</dbReference>
<dbReference type="GO" id="GO:0008237">
    <property type="term" value="F:metallopeptidase activity"/>
    <property type="evidence" value="ECO:0007669"/>
    <property type="project" value="InterPro"/>
</dbReference>
<keyword evidence="2" id="KW-0732">Signal</keyword>
<dbReference type="NCBIfam" id="TIGR04183">
    <property type="entry name" value="Por_Secre_tail"/>
    <property type="match status" value="1"/>
</dbReference>